<dbReference type="GO" id="GO:0003677">
    <property type="term" value="F:DNA binding"/>
    <property type="evidence" value="ECO:0007669"/>
    <property type="project" value="InterPro"/>
</dbReference>
<keyword evidence="5" id="KW-1185">Reference proteome</keyword>
<dbReference type="InterPro" id="IPR010982">
    <property type="entry name" value="Lambda_DNA-bd_dom_sf"/>
</dbReference>
<dbReference type="CDD" id="cd00093">
    <property type="entry name" value="HTH_XRE"/>
    <property type="match status" value="1"/>
</dbReference>
<protein>
    <recommendedName>
        <fullName evidence="1">HTH cro/C1-type domain-containing protein</fullName>
    </recommendedName>
</protein>
<dbReference type="Gene3D" id="1.10.260.40">
    <property type="entry name" value="lambda repressor-like DNA-binding domains"/>
    <property type="match status" value="1"/>
</dbReference>
<evidence type="ECO:0000313" key="2">
    <source>
        <dbReference type="EMBL" id="OYR87951.1"/>
    </source>
</evidence>
<evidence type="ECO:0000313" key="3">
    <source>
        <dbReference type="EMBL" id="OYR91425.1"/>
    </source>
</evidence>
<organism evidence="3 4">
    <name type="scientific">Lactobacillus taiwanensis</name>
    <dbReference type="NCBI Taxonomy" id="508451"/>
    <lineage>
        <taxon>Bacteria</taxon>
        <taxon>Bacillati</taxon>
        <taxon>Bacillota</taxon>
        <taxon>Bacilli</taxon>
        <taxon>Lactobacillales</taxon>
        <taxon>Lactobacillaceae</taxon>
        <taxon>Lactobacillus</taxon>
    </lineage>
</organism>
<reference evidence="3 4" key="1">
    <citation type="submission" date="2017-04" db="EMBL/GenBank/DDBJ databases">
        <authorList>
            <person name="Afonso C.L."/>
            <person name="Miller P.J."/>
            <person name="Scott M.A."/>
            <person name="Spackman E."/>
            <person name="Goraichik I."/>
            <person name="Dimitrov K.M."/>
            <person name="Suarez D.L."/>
            <person name="Swayne D.E."/>
        </authorList>
    </citation>
    <scope>NUCLEOTIDE SEQUENCE [LARGE SCALE GENOMIC DNA]</scope>
    <source>
        <strain evidence="3 4">609q</strain>
    </source>
</reference>
<dbReference type="EMBL" id="NGNV01000022">
    <property type="protein sequence ID" value="OYR87951.1"/>
    <property type="molecule type" value="Genomic_DNA"/>
</dbReference>
<dbReference type="Pfam" id="PF01381">
    <property type="entry name" value="HTH_3"/>
    <property type="match status" value="1"/>
</dbReference>
<name>A0A256LDB6_9LACO</name>
<proteinExistence type="predicted"/>
<dbReference type="AlphaFoldDB" id="A0A256LDB6"/>
<accession>A0A256LDB6</accession>
<dbReference type="InterPro" id="IPR001387">
    <property type="entry name" value="Cro/C1-type_HTH"/>
</dbReference>
<comment type="caution">
    <text evidence="3">The sequence shown here is derived from an EMBL/GenBank/DDBJ whole genome shotgun (WGS) entry which is preliminary data.</text>
</comment>
<dbReference type="InterPro" id="IPR053163">
    <property type="entry name" value="HTH-type_regulator_Rgg"/>
</dbReference>
<reference evidence="2 5" key="2">
    <citation type="submission" date="2017-05" db="EMBL/GenBank/DDBJ databases">
        <authorList>
            <person name="Lin X.B."/>
            <person name="Stothard P."/>
            <person name="Tasseva G."/>
            <person name="Walter J."/>
        </authorList>
    </citation>
    <scope>NUCLEOTIDE SEQUENCE [LARGE SCALE GENOMIC DNA]</scope>
    <source>
        <strain evidence="2 5">609u</strain>
    </source>
</reference>
<feature type="domain" description="HTH cro/C1-type" evidence="1">
    <location>
        <begin position="7"/>
        <end position="60"/>
    </location>
</feature>
<dbReference type="Proteomes" id="UP000215828">
    <property type="component" value="Unassembled WGS sequence"/>
</dbReference>
<dbReference type="RefSeq" id="WP_094496616.1">
    <property type="nucleotide sequence ID" value="NZ_CAMTQP010000002.1"/>
</dbReference>
<dbReference type="EMBL" id="NGNX01000022">
    <property type="protein sequence ID" value="OYR91425.1"/>
    <property type="molecule type" value="Genomic_DNA"/>
</dbReference>
<evidence type="ECO:0000259" key="1">
    <source>
        <dbReference type="PROSITE" id="PS50943"/>
    </source>
</evidence>
<evidence type="ECO:0000313" key="5">
    <source>
        <dbReference type="Proteomes" id="UP000216316"/>
    </source>
</evidence>
<gene>
    <name evidence="2" type="ORF">CBF53_05355</name>
    <name evidence="3" type="ORF">CBF70_06050</name>
</gene>
<sequence length="270" mass="31499">MTIGEALKDERLKLNLTQKEMAANIMSRSQYGKVEKDLHDISASVLLKLLEFHHISPDFFFKQVLSPQTGKDSETQLLHELKTAFFEQNTNELNYLFGKSEKMFLSKFTIYQIILLKAMLTQNVKDIPSEVKNYIQFQLFKNENWSNDLMMLSFFGSATMFLSPESLDIHMTSVIKRYSNISTFSLKVQKLISSVTLNYLYYTHSFPNKKIWYQCFTLLDNLSIDPSLSHYRIINLYFKAFLKKDFIKLQAIKSLLEECGDTRISSLLPK</sequence>
<dbReference type="SUPFAM" id="SSF47413">
    <property type="entry name" value="lambda repressor-like DNA-binding domains"/>
    <property type="match status" value="1"/>
</dbReference>
<dbReference type="PROSITE" id="PS50943">
    <property type="entry name" value="HTH_CROC1"/>
    <property type="match status" value="1"/>
</dbReference>
<dbReference type="PANTHER" id="PTHR37038">
    <property type="entry name" value="TRANSCRIPTIONAL REGULATOR-RELATED"/>
    <property type="match status" value="1"/>
</dbReference>
<dbReference type="SMART" id="SM00530">
    <property type="entry name" value="HTH_XRE"/>
    <property type="match status" value="1"/>
</dbReference>
<dbReference type="Proteomes" id="UP000216316">
    <property type="component" value="Unassembled WGS sequence"/>
</dbReference>
<evidence type="ECO:0000313" key="4">
    <source>
        <dbReference type="Proteomes" id="UP000215828"/>
    </source>
</evidence>
<reference evidence="4 5" key="3">
    <citation type="submission" date="2017-09" db="EMBL/GenBank/DDBJ databases">
        <title>Tripartite evolution among Lactobacillus johnsonii, Lactobacillus taiwanensis, Lactobacillus reuteri and their rodent host.</title>
        <authorList>
            <person name="Wang T."/>
            <person name="Knowles S."/>
            <person name="Cheng C."/>
        </authorList>
    </citation>
    <scope>NUCLEOTIDE SEQUENCE [LARGE SCALE GENOMIC DNA]</scope>
    <source>
        <strain evidence="3 4">609q</strain>
        <strain evidence="2 5">609u</strain>
    </source>
</reference>